<dbReference type="STRING" id="354355.SAMN05660816_02398"/>
<dbReference type="RefSeq" id="WP_081200603.1">
    <property type="nucleotide sequence ID" value="NZ_FOCZ01000004.1"/>
</dbReference>
<evidence type="ECO:0000313" key="2">
    <source>
        <dbReference type="EMBL" id="OQP48065.1"/>
    </source>
</evidence>
<feature type="chain" id="PRO_5010708651" evidence="1">
    <location>
        <begin position="23"/>
        <end position="91"/>
    </location>
</feature>
<evidence type="ECO:0000256" key="1">
    <source>
        <dbReference type="SAM" id="SignalP"/>
    </source>
</evidence>
<reference evidence="3" key="1">
    <citation type="submission" date="2016-04" db="EMBL/GenBank/DDBJ databases">
        <authorList>
            <person name="Chen L."/>
            <person name="Zhuang W."/>
            <person name="Wang G."/>
        </authorList>
    </citation>
    <scope>NUCLEOTIDE SEQUENCE [LARGE SCALE GENOMIC DNA]</scope>
    <source>
        <strain evidence="3">17621</strain>
    </source>
</reference>
<protein>
    <submittedName>
        <fullName evidence="2">Uncharacterized protein</fullName>
    </submittedName>
</protein>
<feature type="signal peptide" evidence="1">
    <location>
        <begin position="1"/>
        <end position="22"/>
    </location>
</feature>
<dbReference type="OrthoDB" id="678931at2"/>
<keyword evidence="3" id="KW-1185">Reference proteome</keyword>
<dbReference type="EMBL" id="LVXG01000018">
    <property type="protein sequence ID" value="OQP48065.1"/>
    <property type="molecule type" value="Genomic_DNA"/>
</dbReference>
<dbReference type="Proteomes" id="UP000192610">
    <property type="component" value="Unassembled WGS sequence"/>
</dbReference>
<organism evidence="2 3">
    <name type="scientific">Niastella yeongjuensis</name>
    <dbReference type="NCBI Taxonomy" id="354355"/>
    <lineage>
        <taxon>Bacteria</taxon>
        <taxon>Pseudomonadati</taxon>
        <taxon>Bacteroidota</taxon>
        <taxon>Chitinophagia</taxon>
        <taxon>Chitinophagales</taxon>
        <taxon>Chitinophagaceae</taxon>
        <taxon>Niastella</taxon>
    </lineage>
</organism>
<name>A0A1V9EQA5_9BACT</name>
<gene>
    <name evidence="2" type="ORF">A4H97_29985</name>
</gene>
<accession>A0A1V9EQA5</accession>
<evidence type="ECO:0000313" key="3">
    <source>
        <dbReference type="Proteomes" id="UP000192610"/>
    </source>
</evidence>
<keyword evidence="1" id="KW-0732">Signal</keyword>
<dbReference type="AlphaFoldDB" id="A0A1V9EQA5"/>
<proteinExistence type="predicted"/>
<comment type="caution">
    <text evidence="2">The sequence shown here is derived from an EMBL/GenBank/DDBJ whole genome shotgun (WGS) entry which is preliminary data.</text>
</comment>
<sequence length="91" mass="10358">MAKIKWVLISASVICAIAGAFASTYKIPCESLQQYYKFGMNTYFPAGTYGIDYYCQYGPGNCTWYQPNIYNPNAYAPCHMGVFQFTFLKNK</sequence>